<reference evidence="1 2" key="1">
    <citation type="submission" date="2018-06" db="EMBL/GenBank/DDBJ databases">
        <authorList>
            <consortium name="Pathogen Informatics"/>
            <person name="Doyle S."/>
        </authorList>
    </citation>
    <scope>NUCLEOTIDE SEQUENCE [LARGE SCALE GENOMIC DNA]</scope>
    <source>
        <strain evidence="1 2">NCTC11470</strain>
    </source>
</reference>
<proteinExistence type="predicted"/>
<dbReference type="Gene3D" id="1.10.3680.10">
    <property type="entry name" value="TerB-like"/>
    <property type="match status" value="1"/>
</dbReference>
<protein>
    <submittedName>
        <fullName evidence="1">Putative inner membrane protein</fullName>
    </submittedName>
</protein>
<dbReference type="InterPro" id="IPR007486">
    <property type="entry name" value="YebE"/>
</dbReference>
<evidence type="ECO:0000313" key="1">
    <source>
        <dbReference type="EMBL" id="SUP78885.1"/>
    </source>
</evidence>
<accession>A0A380PZ68</accession>
<gene>
    <name evidence="1" type="primary">yebE</name>
    <name evidence="1" type="ORF">NCTC11470_04023</name>
</gene>
<sequence length="276" mass="30940">MACWLEECFLMEALLIWRSFNQWRAGQVSNSAFLLPYTHLDIRCSMLRVFIPLYLMVIMNNLMQQLQSMLGQVTKKNNEGGSSLSNMLVPGALGGLAGLLVGSKSSRKLLSKYGSSALLVGGGAVLSTVLWNKYKDRIRQNHQDEPQYGQQATPVDQRVQRLVMALVFAAKSDGHIDAKERRIIEQNMQQAGIGEQGERLVQQAIDRPLDPQLLASEIQNEEEALELYFLSCAVIDVDHFMERSYLTALGDALKIPQDVRDGIEQDIQQQKQSIAD</sequence>
<dbReference type="CDD" id="cd07178">
    <property type="entry name" value="terB_like_YebE"/>
    <property type="match status" value="1"/>
</dbReference>
<dbReference type="Proteomes" id="UP000254835">
    <property type="component" value="Unassembled WGS sequence"/>
</dbReference>
<dbReference type="InterPro" id="IPR029024">
    <property type="entry name" value="TerB-like"/>
</dbReference>
<dbReference type="AlphaFoldDB" id="A0A380PZ68"/>
<dbReference type="SUPFAM" id="SSF158682">
    <property type="entry name" value="TerB-like"/>
    <property type="match status" value="1"/>
</dbReference>
<evidence type="ECO:0000313" key="2">
    <source>
        <dbReference type="Proteomes" id="UP000254835"/>
    </source>
</evidence>
<organism evidence="1 2">
    <name type="scientific">Yersinia frederiksenii</name>
    <dbReference type="NCBI Taxonomy" id="29484"/>
    <lineage>
        <taxon>Bacteria</taxon>
        <taxon>Pseudomonadati</taxon>
        <taxon>Pseudomonadota</taxon>
        <taxon>Gammaproteobacteria</taxon>
        <taxon>Enterobacterales</taxon>
        <taxon>Yersiniaceae</taxon>
        <taxon>Yersinia</taxon>
    </lineage>
</organism>
<dbReference type="Pfam" id="PF04391">
    <property type="entry name" value="DUF533"/>
    <property type="match status" value="1"/>
</dbReference>
<name>A0A380PZ68_YERFR</name>
<dbReference type="EMBL" id="UHJA01000001">
    <property type="protein sequence ID" value="SUP78885.1"/>
    <property type="molecule type" value="Genomic_DNA"/>
</dbReference>